<organism evidence="2 3">
    <name type="scientific">Citricoccus nitrophenolicus</name>
    <dbReference type="NCBI Taxonomy" id="863575"/>
    <lineage>
        <taxon>Bacteria</taxon>
        <taxon>Bacillati</taxon>
        <taxon>Actinomycetota</taxon>
        <taxon>Actinomycetes</taxon>
        <taxon>Micrococcales</taxon>
        <taxon>Micrococcaceae</taxon>
        <taxon>Citricoccus</taxon>
    </lineage>
</organism>
<comment type="caution">
    <text evidence="2">The sequence shown here is derived from an EMBL/GenBank/DDBJ whole genome shotgun (WGS) entry which is preliminary data.</text>
</comment>
<name>A0ABV0IIX2_9MICC</name>
<gene>
    <name evidence="2" type="ORF">ABDK96_10525</name>
</gene>
<proteinExistence type="predicted"/>
<keyword evidence="1" id="KW-0732">Signal</keyword>
<evidence type="ECO:0000313" key="2">
    <source>
        <dbReference type="EMBL" id="MEO9248118.1"/>
    </source>
</evidence>
<feature type="signal peptide" evidence="1">
    <location>
        <begin position="1"/>
        <end position="31"/>
    </location>
</feature>
<reference evidence="2 3" key="1">
    <citation type="submission" date="2024-05" db="EMBL/GenBank/DDBJ databases">
        <authorList>
            <person name="Yi C."/>
        </authorList>
    </citation>
    <scope>NUCLEOTIDE SEQUENCE [LARGE SCALE GENOMIC DNA]</scope>
    <source>
        <strain evidence="2 3">XS13</strain>
    </source>
</reference>
<sequence>MRRNLTNTITAGLAAAAVGAGMMLAATPASAMGGNYEYYSEEGYKELYNCSSARFNAMERLQNEGKTIYGGGEDCHLAVYSRTVDRYAFTIVYK</sequence>
<evidence type="ECO:0000313" key="3">
    <source>
        <dbReference type="Proteomes" id="UP001484097"/>
    </source>
</evidence>
<dbReference type="Proteomes" id="UP001484097">
    <property type="component" value="Unassembled WGS sequence"/>
</dbReference>
<keyword evidence="3" id="KW-1185">Reference proteome</keyword>
<evidence type="ECO:0008006" key="4">
    <source>
        <dbReference type="Google" id="ProtNLM"/>
    </source>
</evidence>
<evidence type="ECO:0000256" key="1">
    <source>
        <dbReference type="SAM" id="SignalP"/>
    </source>
</evidence>
<dbReference type="RefSeq" id="WP_347920735.1">
    <property type="nucleotide sequence ID" value="NZ_JBDXMX010000004.1"/>
</dbReference>
<accession>A0ABV0IIX2</accession>
<protein>
    <recommendedName>
        <fullName evidence="4">Secreted protein</fullName>
    </recommendedName>
</protein>
<feature type="chain" id="PRO_5046946605" description="Secreted protein" evidence="1">
    <location>
        <begin position="32"/>
        <end position="94"/>
    </location>
</feature>
<dbReference type="EMBL" id="JBDXMX010000004">
    <property type="protein sequence ID" value="MEO9248118.1"/>
    <property type="molecule type" value="Genomic_DNA"/>
</dbReference>